<dbReference type="Proteomes" id="UP000823674">
    <property type="component" value="Chromosome A10"/>
</dbReference>
<keyword evidence="2" id="KW-1185">Reference proteome</keyword>
<protein>
    <submittedName>
        <fullName evidence="1">Uncharacterized protein</fullName>
    </submittedName>
</protein>
<sequence length="149" mass="16988">MWFRAIRTSGCPILFWRFGSEDKTQPVKISPCSLLRYNAEEPVARKEHPFVGSQARSIGLIMFPAKFEAVNSNGKQGRQTKRLWASSSSARRNSSLESHDIHPFIECCLKHQGRAAQWVFFSGWFDGSEERTAPITIHDDDDAIVKVYK</sequence>
<name>A0ABQ7KKV7_BRACM</name>
<evidence type="ECO:0000313" key="1">
    <source>
        <dbReference type="EMBL" id="KAG5375189.1"/>
    </source>
</evidence>
<accession>A0ABQ7KKV7</accession>
<dbReference type="EMBL" id="JADBGQ010000010">
    <property type="protein sequence ID" value="KAG5375189.1"/>
    <property type="molecule type" value="Genomic_DNA"/>
</dbReference>
<reference evidence="1 2" key="1">
    <citation type="submission" date="2021-03" db="EMBL/GenBank/DDBJ databases">
        <authorList>
            <person name="King G.J."/>
            <person name="Bancroft I."/>
            <person name="Baten A."/>
            <person name="Bloomfield J."/>
            <person name="Borpatragohain P."/>
            <person name="He Z."/>
            <person name="Irish N."/>
            <person name="Irwin J."/>
            <person name="Liu K."/>
            <person name="Mauleon R.P."/>
            <person name="Moore J."/>
            <person name="Morris R."/>
            <person name="Ostergaard L."/>
            <person name="Wang B."/>
            <person name="Wells R."/>
        </authorList>
    </citation>
    <scope>NUCLEOTIDE SEQUENCE [LARGE SCALE GENOMIC DNA]</scope>
    <source>
        <strain evidence="1">R-o-18</strain>
        <tissue evidence="1">Leaf</tissue>
    </source>
</reference>
<proteinExistence type="predicted"/>
<evidence type="ECO:0000313" key="2">
    <source>
        <dbReference type="Proteomes" id="UP000823674"/>
    </source>
</evidence>
<comment type="caution">
    <text evidence="1">The sequence shown here is derived from an EMBL/GenBank/DDBJ whole genome shotgun (WGS) entry which is preliminary data.</text>
</comment>
<gene>
    <name evidence="1" type="primary">A10g501480.1_BraROA</name>
    <name evidence="1" type="ORF">IGI04_039785</name>
</gene>
<organism evidence="1 2">
    <name type="scientific">Brassica rapa subsp. trilocularis</name>
    <dbReference type="NCBI Taxonomy" id="1813537"/>
    <lineage>
        <taxon>Eukaryota</taxon>
        <taxon>Viridiplantae</taxon>
        <taxon>Streptophyta</taxon>
        <taxon>Embryophyta</taxon>
        <taxon>Tracheophyta</taxon>
        <taxon>Spermatophyta</taxon>
        <taxon>Magnoliopsida</taxon>
        <taxon>eudicotyledons</taxon>
        <taxon>Gunneridae</taxon>
        <taxon>Pentapetalae</taxon>
        <taxon>rosids</taxon>
        <taxon>malvids</taxon>
        <taxon>Brassicales</taxon>
        <taxon>Brassicaceae</taxon>
        <taxon>Brassiceae</taxon>
        <taxon>Brassica</taxon>
    </lineage>
</organism>